<keyword evidence="1" id="KW-1133">Transmembrane helix</keyword>
<organism evidence="2 3">
    <name type="scientific">Longispora fulva</name>
    <dbReference type="NCBI Taxonomy" id="619741"/>
    <lineage>
        <taxon>Bacteria</taxon>
        <taxon>Bacillati</taxon>
        <taxon>Actinomycetota</taxon>
        <taxon>Actinomycetes</taxon>
        <taxon>Micromonosporales</taxon>
        <taxon>Micromonosporaceae</taxon>
        <taxon>Longispora</taxon>
    </lineage>
</organism>
<dbReference type="Proteomes" id="UP000622552">
    <property type="component" value="Unassembled WGS sequence"/>
</dbReference>
<keyword evidence="3" id="KW-1185">Reference proteome</keyword>
<accession>A0A8J7GQJ7</accession>
<dbReference type="EMBL" id="JADOUF010000001">
    <property type="protein sequence ID" value="MBG6136273.1"/>
    <property type="molecule type" value="Genomic_DNA"/>
</dbReference>
<gene>
    <name evidence="2" type="ORF">IW245_002467</name>
</gene>
<evidence type="ECO:0000313" key="2">
    <source>
        <dbReference type="EMBL" id="MBG6136273.1"/>
    </source>
</evidence>
<feature type="transmembrane region" description="Helical" evidence="1">
    <location>
        <begin position="28"/>
        <end position="50"/>
    </location>
</feature>
<evidence type="ECO:0000256" key="1">
    <source>
        <dbReference type="SAM" id="Phobius"/>
    </source>
</evidence>
<proteinExistence type="predicted"/>
<evidence type="ECO:0000313" key="3">
    <source>
        <dbReference type="Proteomes" id="UP000622552"/>
    </source>
</evidence>
<keyword evidence="1" id="KW-0472">Membrane</keyword>
<sequence>MRPLTARLIAAAADRCRAVRASDDQGAEAIQIAIGIGAAAAIALGLYGAYKAGITDLTHSWFFGTTP</sequence>
<dbReference type="RefSeq" id="WP_197003270.1">
    <property type="nucleotide sequence ID" value="NZ_BONS01000036.1"/>
</dbReference>
<keyword evidence="1" id="KW-0812">Transmembrane</keyword>
<reference evidence="2" key="1">
    <citation type="submission" date="2020-11" db="EMBL/GenBank/DDBJ databases">
        <title>Sequencing the genomes of 1000 actinobacteria strains.</title>
        <authorList>
            <person name="Klenk H.-P."/>
        </authorList>
    </citation>
    <scope>NUCLEOTIDE SEQUENCE</scope>
    <source>
        <strain evidence="2">DSM 45356</strain>
    </source>
</reference>
<protein>
    <submittedName>
        <fullName evidence="2">Uncharacterized protein</fullName>
    </submittedName>
</protein>
<name>A0A8J7GQJ7_9ACTN</name>
<dbReference type="AlphaFoldDB" id="A0A8J7GQJ7"/>
<comment type="caution">
    <text evidence="2">The sequence shown here is derived from an EMBL/GenBank/DDBJ whole genome shotgun (WGS) entry which is preliminary data.</text>
</comment>